<dbReference type="Gene3D" id="2.40.70.10">
    <property type="entry name" value="Acid Proteases"/>
    <property type="match status" value="1"/>
</dbReference>
<proteinExistence type="predicted"/>
<evidence type="ECO:0000259" key="2">
    <source>
        <dbReference type="Pfam" id="PF00078"/>
    </source>
</evidence>
<feature type="domain" description="Reverse transcriptase" evidence="2">
    <location>
        <begin position="287"/>
        <end position="345"/>
    </location>
</feature>
<dbReference type="Proteomes" id="UP000479000">
    <property type="component" value="Unassembled WGS sequence"/>
</dbReference>
<sequence length="434" mass="49664">MDSAATIRDTSSRLFVTDRSSKRRFLIDTGSDVCVIPPSFKDKRAGPHRRSLYSVDNSPINTYGERLLTLDLGLRRSFRWVFLVANVSHPIIGADFLRFFNMLVDLRERKIVDAETRLATQPLQLGPSAASVQSVRAINQTDEYASLLREFSEITRPPTFNTTSPPHKTVHVIETAGPPLCSRYRRLAPDKLKIAKEAFQAMMDMGICRPSKSSWASPLHMVPKKDGTWRPCDRLIPCLSPNPSRPREHRENRNNHPFRIIRVSGHDFRSTKRRPDVSAFHQRSPWRLNFVFVYLDDILIASSSADEHKQHVRKVFERLQHHGICLNPAKCLFGVETLSFLGFQVSADGIRPLPDRINALVQSYDLRTTSSFPRHHKLLPPIRETFLVASGDHPRLPGQEEEQGHYRLDTGTRKRVREMQGRPCKHDPPRPPQT</sequence>
<dbReference type="CDD" id="cd01647">
    <property type="entry name" value="RT_LTR"/>
    <property type="match status" value="1"/>
</dbReference>
<dbReference type="GO" id="GO:0004190">
    <property type="term" value="F:aspartic-type endopeptidase activity"/>
    <property type="evidence" value="ECO:0007669"/>
    <property type="project" value="InterPro"/>
</dbReference>
<evidence type="ECO:0000313" key="3">
    <source>
        <dbReference type="EMBL" id="CAA9996015.1"/>
    </source>
</evidence>
<feature type="region of interest" description="Disordered" evidence="1">
    <location>
        <begin position="393"/>
        <end position="434"/>
    </location>
</feature>
<dbReference type="CDD" id="cd06094">
    <property type="entry name" value="RP_Saci_like"/>
    <property type="match status" value="1"/>
</dbReference>
<name>A0A6H5G324_9HEMI</name>
<evidence type="ECO:0000256" key="1">
    <source>
        <dbReference type="SAM" id="MobiDB-lite"/>
    </source>
</evidence>
<protein>
    <recommendedName>
        <fullName evidence="2">Reverse transcriptase domain-containing protein</fullName>
    </recommendedName>
</protein>
<dbReference type="PROSITE" id="PS00141">
    <property type="entry name" value="ASP_PROTEASE"/>
    <property type="match status" value="1"/>
</dbReference>
<dbReference type="InterPro" id="IPR001969">
    <property type="entry name" value="Aspartic_peptidase_AS"/>
</dbReference>
<dbReference type="GO" id="GO:0071897">
    <property type="term" value="P:DNA biosynthetic process"/>
    <property type="evidence" value="ECO:0007669"/>
    <property type="project" value="UniProtKB-ARBA"/>
</dbReference>
<dbReference type="PANTHER" id="PTHR24559">
    <property type="entry name" value="TRANSPOSON TY3-I GAG-POL POLYPROTEIN"/>
    <property type="match status" value="1"/>
</dbReference>
<dbReference type="SUPFAM" id="SSF56672">
    <property type="entry name" value="DNA/RNA polymerases"/>
    <property type="match status" value="1"/>
</dbReference>
<dbReference type="Gene3D" id="3.10.10.10">
    <property type="entry name" value="HIV Type 1 Reverse Transcriptase, subunit A, domain 1"/>
    <property type="match status" value="1"/>
</dbReference>
<reference evidence="3 4" key="1">
    <citation type="submission" date="2020-02" db="EMBL/GenBank/DDBJ databases">
        <authorList>
            <person name="Ferguson B K."/>
        </authorList>
    </citation>
    <scope>NUCLEOTIDE SEQUENCE [LARGE SCALE GENOMIC DNA]</scope>
</reference>
<dbReference type="SUPFAM" id="SSF50630">
    <property type="entry name" value="Acid proteases"/>
    <property type="match status" value="1"/>
</dbReference>
<dbReference type="InterPro" id="IPR034132">
    <property type="entry name" value="RP_Saci-like"/>
</dbReference>
<dbReference type="InterPro" id="IPR000477">
    <property type="entry name" value="RT_dom"/>
</dbReference>
<dbReference type="Gene3D" id="3.30.70.270">
    <property type="match status" value="1"/>
</dbReference>
<evidence type="ECO:0000313" key="4">
    <source>
        <dbReference type="Proteomes" id="UP000479000"/>
    </source>
</evidence>
<dbReference type="Pfam" id="PF00078">
    <property type="entry name" value="RVT_1"/>
    <property type="match status" value="1"/>
</dbReference>
<accession>A0A6H5G324</accession>
<gene>
    <name evidence="3" type="ORF">NTEN_LOCUS2668</name>
</gene>
<dbReference type="OrthoDB" id="6627385at2759"/>
<dbReference type="InterPro" id="IPR021109">
    <property type="entry name" value="Peptidase_aspartic_dom_sf"/>
</dbReference>
<organism evidence="3 4">
    <name type="scientific">Nesidiocoris tenuis</name>
    <dbReference type="NCBI Taxonomy" id="355587"/>
    <lineage>
        <taxon>Eukaryota</taxon>
        <taxon>Metazoa</taxon>
        <taxon>Ecdysozoa</taxon>
        <taxon>Arthropoda</taxon>
        <taxon>Hexapoda</taxon>
        <taxon>Insecta</taxon>
        <taxon>Pterygota</taxon>
        <taxon>Neoptera</taxon>
        <taxon>Paraneoptera</taxon>
        <taxon>Hemiptera</taxon>
        <taxon>Heteroptera</taxon>
        <taxon>Panheteroptera</taxon>
        <taxon>Cimicomorpha</taxon>
        <taxon>Miridae</taxon>
        <taxon>Dicyphina</taxon>
        <taxon>Nesidiocoris</taxon>
    </lineage>
</organism>
<feature type="compositionally biased region" description="Basic and acidic residues" evidence="1">
    <location>
        <begin position="402"/>
        <end position="434"/>
    </location>
</feature>
<dbReference type="PANTHER" id="PTHR24559:SF444">
    <property type="entry name" value="REVERSE TRANSCRIPTASE DOMAIN-CONTAINING PROTEIN"/>
    <property type="match status" value="1"/>
</dbReference>
<dbReference type="InterPro" id="IPR053134">
    <property type="entry name" value="RNA-dir_DNA_polymerase"/>
</dbReference>
<dbReference type="EMBL" id="CADCXU010004280">
    <property type="protein sequence ID" value="CAA9996015.1"/>
    <property type="molecule type" value="Genomic_DNA"/>
</dbReference>
<dbReference type="InterPro" id="IPR043128">
    <property type="entry name" value="Rev_trsase/Diguanyl_cyclase"/>
</dbReference>
<dbReference type="FunFam" id="2.40.70.10:FF:000130">
    <property type="entry name" value="Retrovirus-related Pol polyprotein from transposon opus-like Protein"/>
    <property type="match status" value="1"/>
</dbReference>
<dbReference type="GO" id="GO:0006508">
    <property type="term" value="P:proteolysis"/>
    <property type="evidence" value="ECO:0007669"/>
    <property type="project" value="InterPro"/>
</dbReference>
<keyword evidence="4" id="KW-1185">Reference proteome</keyword>
<dbReference type="AlphaFoldDB" id="A0A6H5G324"/>
<dbReference type="InterPro" id="IPR043502">
    <property type="entry name" value="DNA/RNA_pol_sf"/>
</dbReference>